<keyword evidence="4" id="KW-1185">Reference proteome</keyword>
<organism evidence="2 4">
    <name type="scientific">Phytophthora rubi</name>
    <dbReference type="NCBI Taxonomy" id="129364"/>
    <lineage>
        <taxon>Eukaryota</taxon>
        <taxon>Sar</taxon>
        <taxon>Stramenopiles</taxon>
        <taxon>Oomycota</taxon>
        <taxon>Peronosporomycetes</taxon>
        <taxon>Peronosporales</taxon>
        <taxon>Peronosporaceae</taxon>
        <taxon>Phytophthora</taxon>
    </lineage>
</organism>
<protein>
    <submittedName>
        <fullName evidence="2">Uncharacterized protein</fullName>
    </submittedName>
</protein>
<evidence type="ECO:0000313" key="3">
    <source>
        <dbReference type="Proteomes" id="UP000429607"/>
    </source>
</evidence>
<name>A0A6A4FKL4_9STRA</name>
<dbReference type="EMBL" id="QXFT01000201">
    <property type="protein sequence ID" value="KAE9351122.1"/>
    <property type="molecule type" value="Genomic_DNA"/>
</dbReference>
<dbReference type="Proteomes" id="UP000429607">
    <property type="component" value="Unassembled WGS sequence"/>
</dbReference>
<comment type="caution">
    <text evidence="2">The sequence shown here is derived from an EMBL/GenBank/DDBJ whole genome shotgun (WGS) entry which is preliminary data.</text>
</comment>
<dbReference type="Proteomes" id="UP000434957">
    <property type="component" value="Unassembled WGS sequence"/>
</dbReference>
<gene>
    <name evidence="1" type="ORF">PR001_g6444</name>
    <name evidence="2" type="ORF">PR003_g5034</name>
</gene>
<evidence type="ECO:0000313" key="1">
    <source>
        <dbReference type="EMBL" id="KAE9041845.1"/>
    </source>
</evidence>
<evidence type="ECO:0000313" key="4">
    <source>
        <dbReference type="Proteomes" id="UP000434957"/>
    </source>
</evidence>
<proteinExistence type="predicted"/>
<sequence length="34" mass="3778">MKECFLERAAKATLVMLGFYGGVIDVQLEELCAE</sequence>
<dbReference type="AlphaFoldDB" id="A0A6A4FKL4"/>
<evidence type="ECO:0000313" key="2">
    <source>
        <dbReference type="EMBL" id="KAE9351122.1"/>
    </source>
</evidence>
<reference evidence="2 4" key="1">
    <citation type="submission" date="2018-08" db="EMBL/GenBank/DDBJ databases">
        <title>Genomic investigation of the strawberry pathogen Phytophthora fragariae indicates pathogenicity is determined by transcriptional variation in three key races.</title>
        <authorList>
            <person name="Adams T.M."/>
            <person name="Armitage A.D."/>
            <person name="Sobczyk M.K."/>
            <person name="Bates H.J."/>
            <person name="Dunwell J.M."/>
            <person name="Nellist C.F."/>
            <person name="Harrison R.J."/>
        </authorList>
    </citation>
    <scope>NUCLEOTIDE SEQUENCE [LARGE SCALE GENOMIC DNA]</scope>
    <source>
        <strain evidence="1 3">SCRP249</strain>
        <strain evidence="2 4">SCRP333</strain>
    </source>
</reference>
<dbReference type="EMBL" id="QXFV01000302">
    <property type="protein sequence ID" value="KAE9041845.1"/>
    <property type="molecule type" value="Genomic_DNA"/>
</dbReference>
<accession>A0A6A4FKL4</accession>